<evidence type="ECO:0000259" key="1">
    <source>
        <dbReference type="Pfam" id="PF07909"/>
    </source>
</evidence>
<gene>
    <name evidence="2" type="ORF">MOQ_000040</name>
</gene>
<dbReference type="AlphaFoldDB" id="K2NPG0"/>
<evidence type="ECO:0000313" key="2">
    <source>
        <dbReference type="EMBL" id="EKF39734.1"/>
    </source>
</evidence>
<dbReference type="Pfam" id="PF07909">
    <property type="entry name" value="DUF1663"/>
    <property type="match status" value="1"/>
</dbReference>
<accession>K2NPG0</accession>
<name>K2NPG0_TRYCR</name>
<organism evidence="2 3">
    <name type="scientific">Trypanosoma cruzi marinkellei</name>
    <dbReference type="NCBI Taxonomy" id="85056"/>
    <lineage>
        <taxon>Eukaryota</taxon>
        <taxon>Discoba</taxon>
        <taxon>Euglenozoa</taxon>
        <taxon>Kinetoplastea</taxon>
        <taxon>Metakinetoplastina</taxon>
        <taxon>Trypanosomatida</taxon>
        <taxon>Trypanosomatidae</taxon>
        <taxon>Trypanosoma</taxon>
        <taxon>Schizotrypanum</taxon>
    </lineage>
</organism>
<dbReference type="InterPro" id="IPR012457">
    <property type="entry name" value="DUF1663"/>
</dbReference>
<feature type="domain" description="DUF1663" evidence="1">
    <location>
        <begin position="6"/>
        <end position="102"/>
    </location>
</feature>
<comment type="caution">
    <text evidence="2">The sequence shown here is derived from an EMBL/GenBank/DDBJ whole genome shotgun (WGS) entry which is preliminary data.</text>
</comment>
<evidence type="ECO:0000313" key="3">
    <source>
        <dbReference type="Proteomes" id="UP000007350"/>
    </source>
</evidence>
<sequence length="211" mass="23257">VDELGEEYRSATHERAVEALAAEEDAARGHLAGAEQDEMRGLCRDAVESEERAVRHCLERGEAAAVDELGEEYRSATHERAVEALAAEEDAARGDRAGAEQDEMRGFCSDGVKRLVGAGDGFLMESVAGFSCEVCDMLCCKLMCGVLESEEDERLLLLEDESVGWRKLQKLWLRFKDSVNPSLPSSCARVNTSGLVFCRGGVLERWVVRNR</sequence>
<dbReference type="Proteomes" id="UP000007350">
    <property type="component" value="Unassembled WGS sequence"/>
</dbReference>
<dbReference type="OrthoDB" id="10442281at2759"/>
<protein>
    <recommendedName>
        <fullName evidence="1">DUF1663 domain-containing protein</fullName>
    </recommendedName>
</protein>
<reference evidence="2 3" key="1">
    <citation type="journal article" date="2012" name="BMC Genomics">
        <title>Comparative genomic analysis of human infective Trypanosoma cruzi lineages with the bat-restricted subspecies T. cruzi marinkellei.</title>
        <authorList>
            <person name="Franzen O."/>
            <person name="Talavera-Lopez C."/>
            <person name="Ochaya S."/>
            <person name="Butler C.E."/>
            <person name="Messenger L.A."/>
            <person name="Lewis M.D."/>
            <person name="Llewellyn M.S."/>
            <person name="Marinkelle C.J."/>
            <person name="Tyler K.M."/>
            <person name="Miles M.A."/>
            <person name="Andersson B."/>
        </authorList>
    </citation>
    <scope>NUCLEOTIDE SEQUENCE [LARGE SCALE GENOMIC DNA]</scope>
    <source>
        <strain evidence="2 3">B7</strain>
    </source>
</reference>
<dbReference type="EMBL" id="AHKC01000143">
    <property type="protein sequence ID" value="EKF39734.1"/>
    <property type="molecule type" value="Genomic_DNA"/>
</dbReference>
<proteinExistence type="predicted"/>
<keyword evidence="3" id="KW-1185">Reference proteome</keyword>
<feature type="non-terminal residue" evidence="2">
    <location>
        <position position="1"/>
    </location>
</feature>